<dbReference type="GO" id="GO:0034069">
    <property type="term" value="F:aminoglycoside N-acetyltransferase activity"/>
    <property type="evidence" value="ECO:0007669"/>
    <property type="project" value="TreeGrafter"/>
</dbReference>
<proteinExistence type="predicted"/>
<feature type="domain" description="N-acetyltransferase" evidence="1">
    <location>
        <begin position="2"/>
        <end position="139"/>
    </location>
</feature>
<dbReference type="GO" id="GO:0030649">
    <property type="term" value="P:aminoglycoside antibiotic catabolic process"/>
    <property type="evidence" value="ECO:0007669"/>
    <property type="project" value="TreeGrafter"/>
</dbReference>
<reference evidence="2" key="1">
    <citation type="submission" date="2019-08" db="EMBL/GenBank/DDBJ databases">
        <authorList>
            <person name="Kucharzyk K."/>
            <person name="Murdoch R.W."/>
            <person name="Higgins S."/>
            <person name="Loffler F."/>
        </authorList>
    </citation>
    <scope>NUCLEOTIDE SEQUENCE</scope>
</reference>
<dbReference type="InterPro" id="IPR051554">
    <property type="entry name" value="Acetyltransferase_Eis"/>
</dbReference>
<protein>
    <recommendedName>
        <fullName evidence="1">N-acetyltransferase domain-containing protein</fullName>
    </recommendedName>
</protein>
<dbReference type="PANTHER" id="PTHR37817:SF1">
    <property type="entry name" value="N-ACETYLTRANSFERASE EIS"/>
    <property type="match status" value="1"/>
</dbReference>
<dbReference type="CDD" id="cd04301">
    <property type="entry name" value="NAT_SF"/>
    <property type="match status" value="1"/>
</dbReference>
<dbReference type="PROSITE" id="PS51186">
    <property type="entry name" value="GNAT"/>
    <property type="match status" value="1"/>
</dbReference>
<comment type="caution">
    <text evidence="2">The sequence shown here is derived from an EMBL/GenBank/DDBJ whole genome shotgun (WGS) entry which is preliminary data.</text>
</comment>
<dbReference type="AlphaFoldDB" id="A0A645CED4"/>
<dbReference type="InterPro" id="IPR016181">
    <property type="entry name" value="Acyl_CoA_acyltransferase"/>
</dbReference>
<dbReference type="EMBL" id="VSSQ01026543">
    <property type="protein sequence ID" value="MPM75311.1"/>
    <property type="molecule type" value="Genomic_DNA"/>
</dbReference>
<dbReference type="PANTHER" id="PTHR37817">
    <property type="entry name" value="N-ACETYLTRANSFERASE EIS"/>
    <property type="match status" value="1"/>
</dbReference>
<gene>
    <name evidence="2" type="ORF">SDC9_122303</name>
</gene>
<accession>A0A645CED4</accession>
<evidence type="ECO:0000259" key="1">
    <source>
        <dbReference type="PROSITE" id="PS51186"/>
    </source>
</evidence>
<organism evidence="2">
    <name type="scientific">bioreactor metagenome</name>
    <dbReference type="NCBI Taxonomy" id="1076179"/>
    <lineage>
        <taxon>unclassified sequences</taxon>
        <taxon>metagenomes</taxon>
        <taxon>ecological metagenomes</taxon>
    </lineage>
</organism>
<sequence length="337" mass="37566">MITIRPLTAADKQQAREIWELRFHDSLSFIDWFFTERYSPETSFCAEENGRIVSILHGSIMELRVRGVILPAMMISGVATLPGYEGQGLMKRVLFALFSECRKRNIPLAFHKPSHFSIYRAVGEFPCYDALFHMRETEPSVPVVWDAVPPAETLLRVYEQATSRYSGCVVRSAGDLAKRAQDLTIDGSRCLVHQTGGVVDGYLFASLEADGSLYCEETLASSTLAYTELIARLPKDSVVKLPPDVPISGTLRPWGVVIPVDVSSLLRVLCGDAAALRLRVFDEFLPWNCSVFDGAGSQTGEPATSFLYVGRLIQFLCGYLPFRTVFSEQICYCADEY</sequence>
<evidence type="ECO:0000313" key="2">
    <source>
        <dbReference type="EMBL" id="MPM75311.1"/>
    </source>
</evidence>
<name>A0A645CED4_9ZZZZ</name>
<dbReference type="InterPro" id="IPR000182">
    <property type="entry name" value="GNAT_dom"/>
</dbReference>
<dbReference type="SUPFAM" id="SSF55729">
    <property type="entry name" value="Acyl-CoA N-acyltransferases (Nat)"/>
    <property type="match status" value="1"/>
</dbReference>
<dbReference type="Gene3D" id="3.40.630.30">
    <property type="match status" value="2"/>
</dbReference>
<dbReference type="Pfam" id="PF13527">
    <property type="entry name" value="Acetyltransf_9"/>
    <property type="match status" value="1"/>
</dbReference>